<reference evidence="1" key="1">
    <citation type="submission" date="2014-11" db="EMBL/GenBank/DDBJ databases">
        <authorList>
            <person name="Amaro Gonzalez C."/>
        </authorList>
    </citation>
    <scope>NUCLEOTIDE SEQUENCE</scope>
</reference>
<name>A0A0E9QCJ5_ANGAN</name>
<proteinExistence type="predicted"/>
<dbReference type="InterPro" id="IPR013783">
    <property type="entry name" value="Ig-like_fold"/>
</dbReference>
<organism evidence="1">
    <name type="scientific">Anguilla anguilla</name>
    <name type="common">European freshwater eel</name>
    <name type="synonym">Muraena anguilla</name>
    <dbReference type="NCBI Taxonomy" id="7936"/>
    <lineage>
        <taxon>Eukaryota</taxon>
        <taxon>Metazoa</taxon>
        <taxon>Chordata</taxon>
        <taxon>Craniata</taxon>
        <taxon>Vertebrata</taxon>
        <taxon>Euteleostomi</taxon>
        <taxon>Actinopterygii</taxon>
        <taxon>Neopterygii</taxon>
        <taxon>Teleostei</taxon>
        <taxon>Anguilliformes</taxon>
        <taxon>Anguillidae</taxon>
        <taxon>Anguilla</taxon>
    </lineage>
</organism>
<dbReference type="Gene3D" id="2.60.40.10">
    <property type="entry name" value="Immunoglobulins"/>
    <property type="match status" value="1"/>
</dbReference>
<evidence type="ECO:0008006" key="2">
    <source>
        <dbReference type="Google" id="ProtNLM"/>
    </source>
</evidence>
<dbReference type="EMBL" id="GBXM01094764">
    <property type="protein sequence ID" value="JAH13813.1"/>
    <property type="molecule type" value="Transcribed_RNA"/>
</dbReference>
<dbReference type="SUPFAM" id="SSF48726">
    <property type="entry name" value="Immunoglobulin"/>
    <property type="match status" value="1"/>
</dbReference>
<reference evidence="1" key="2">
    <citation type="journal article" date="2015" name="Fish Shellfish Immunol.">
        <title>Early steps in the European eel (Anguilla anguilla)-Vibrio vulnificus interaction in the gills: Role of the RtxA13 toxin.</title>
        <authorList>
            <person name="Callol A."/>
            <person name="Pajuelo D."/>
            <person name="Ebbesson L."/>
            <person name="Teles M."/>
            <person name="MacKenzie S."/>
            <person name="Amaro C."/>
        </authorList>
    </citation>
    <scope>NUCLEOTIDE SEQUENCE</scope>
</reference>
<evidence type="ECO:0000313" key="1">
    <source>
        <dbReference type="EMBL" id="JAH13813.1"/>
    </source>
</evidence>
<dbReference type="InterPro" id="IPR036179">
    <property type="entry name" value="Ig-like_dom_sf"/>
</dbReference>
<accession>A0A0E9QCJ5</accession>
<protein>
    <recommendedName>
        <fullName evidence="2">Ig-like domain-containing protein</fullName>
    </recommendedName>
</protein>
<dbReference type="AlphaFoldDB" id="A0A0E9QCJ5"/>
<sequence length="41" mass="4455">MVIKPGQTLSVSCKVSYSLISYNTNWIRQPAGKATGVDLDI</sequence>